<dbReference type="Gene3D" id="1.10.10.60">
    <property type="entry name" value="Homeodomain-like"/>
    <property type="match status" value="1"/>
</dbReference>
<dbReference type="SUPFAM" id="SSF46689">
    <property type="entry name" value="Homeodomain-like"/>
    <property type="match status" value="1"/>
</dbReference>
<evidence type="ECO:0000256" key="1">
    <source>
        <dbReference type="ARBA" id="ARBA00023015"/>
    </source>
</evidence>
<dbReference type="OrthoDB" id="2559672at2"/>
<dbReference type="InterPro" id="IPR018060">
    <property type="entry name" value="HTH_AraC"/>
</dbReference>
<feature type="domain" description="HTH araC/xylS-type" evidence="5">
    <location>
        <begin position="160"/>
        <end position="258"/>
    </location>
</feature>
<evidence type="ECO:0000313" key="7">
    <source>
        <dbReference type="Proteomes" id="UP000247892"/>
    </source>
</evidence>
<dbReference type="GO" id="GO:0003700">
    <property type="term" value="F:DNA-binding transcription factor activity"/>
    <property type="evidence" value="ECO:0007669"/>
    <property type="project" value="InterPro"/>
</dbReference>
<keyword evidence="2" id="KW-0238">DNA-binding</keyword>
<name>A0A318LMG3_9PSEU</name>
<dbReference type="AlphaFoldDB" id="A0A318LMG3"/>
<reference evidence="6 7" key="1">
    <citation type="submission" date="2016-07" db="EMBL/GenBank/DDBJ databases">
        <title>Draft genome sequence of Prauserella sp. YIM 121212, isolated from alkaline soil.</title>
        <authorList>
            <person name="Ruckert C."/>
            <person name="Albersmeier A."/>
            <person name="Jiang C.-L."/>
            <person name="Jiang Y."/>
            <person name="Kalinowski J."/>
            <person name="Schneider O."/>
            <person name="Winkler A."/>
            <person name="Zotchev S.B."/>
        </authorList>
    </citation>
    <scope>NUCLEOTIDE SEQUENCE [LARGE SCALE GENOMIC DNA]</scope>
    <source>
        <strain evidence="6 7">YIM 121212</strain>
    </source>
</reference>
<keyword evidence="7" id="KW-1185">Reference proteome</keyword>
<feature type="region of interest" description="Disordered" evidence="4">
    <location>
        <begin position="256"/>
        <end position="277"/>
    </location>
</feature>
<dbReference type="Pfam" id="PF20240">
    <property type="entry name" value="DUF6597"/>
    <property type="match status" value="1"/>
</dbReference>
<evidence type="ECO:0000256" key="2">
    <source>
        <dbReference type="ARBA" id="ARBA00023125"/>
    </source>
</evidence>
<feature type="compositionally biased region" description="Polar residues" evidence="4">
    <location>
        <begin position="257"/>
        <end position="269"/>
    </location>
</feature>
<dbReference type="SMART" id="SM00342">
    <property type="entry name" value="HTH_ARAC"/>
    <property type="match status" value="1"/>
</dbReference>
<keyword evidence="3" id="KW-0804">Transcription</keyword>
<dbReference type="Pfam" id="PF12833">
    <property type="entry name" value="HTH_18"/>
    <property type="match status" value="1"/>
</dbReference>
<dbReference type="InterPro" id="IPR046532">
    <property type="entry name" value="DUF6597"/>
</dbReference>
<evidence type="ECO:0000256" key="4">
    <source>
        <dbReference type="SAM" id="MobiDB-lite"/>
    </source>
</evidence>
<dbReference type="InterPro" id="IPR009057">
    <property type="entry name" value="Homeodomain-like_sf"/>
</dbReference>
<evidence type="ECO:0000256" key="3">
    <source>
        <dbReference type="ARBA" id="ARBA00023163"/>
    </source>
</evidence>
<dbReference type="PROSITE" id="PS01124">
    <property type="entry name" value="HTH_ARAC_FAMILY_2"/>
    <property type="match status" value="1"/>
</dbReference>
<organism evidence="6 7">
    <name type="scientific">Prauserella flavalba</name>
    <dbReference type="NCBI Taxonomy" id="1477506"/>
    <lineage>
        <taxon>Bacteria</taxon>
        <taxon>Bacillati</taxon>
        <taxon>Actinomycetota</taxon>
        <taxon>Actinomycetes</taxon>
        <taxon>Pseudonocardiales</taxon>
        <taxon>Pseudonocardiaceae</taxon>
        <taxon>Prauserella</taxon>
    </lineage>
</organism>
<dbReference type="RefSeq" id="WP_110343841.1">
    <property type="nucleotide sequence ID" value="NZ_MASU01000023.1"/>
</dbReference>
<evidence type="ECO:0000313" key="6">
    <source>
        <dbReference type="EMBL" id="PXY17984.1"/>
    </source>
</evidence>
<dbReference type="Proteomes" id="UP000247892">
    <property type="component" value="Unassembled WGS sequence"/>
</dbReference>
<protein>
    <submittedName>
        <fullName evidence="6">AraC family transcriptional regulator</fullName>
    </submittedName>
</protein>
<gene>
    <name evidence="6" type="ORF">BA062_36630</name>
</gene>
<dbReference type="GO" id="GO:0043565">
    <property type="term" value="F:sequence-specific DNA binding"/>
    <property type="evidence" value="ECO:0007669"/>
    <property type="project" value="InterPro"/>
</dbReference>
<dbReference type="PANTHER" id="PTHR46796:SF13">
    <property type="entry name" value="HTH-TYPE TRANSCRIPTIONAL ACTIVATOR RHAS"/>
    <property type="match status" value="1"/>
</dbReference>
<dbReference type="InterPro" id="IPR050204">
    <property type="entry name" value="AraC_XylS_family_regulators"/>
</dbReference>
<dbReference type="EMBL" id="MASU01000023">
    <property type="protein sequence ID" value="PXY17984.1"/>
    <property type="molecule type" value="Genomic_DNA"/>
</dbReference>
<proteinExistence type="predicted"/>
<evidence type="ECO:0000259" key="5">
    <source>
        <dbReference type="PROSITE" id="PS01124"/>
    </source>
</evidence>
<comment type="caution">
    <text evidence="6">The sequence shown here is derived from an EMBL/GenBank/DDBJ whole genome shotgun (WGS) entry which is preliminary data.</text>
</comment>
<sequence length="277" mass="30429">MERIPQGILDERTAASTFELTRHEPAEPLRLFVQYYWIVRWDLRGRQAHRQRVLPNLSVHVSFSRSASGVWGPGRDVFSYLLDGRDQVLGVRFHPGCFRSFAGRPAEERALPLADVFGPQAVETEAAVLAATGTAEMVRLTDELLGKDVPELDAAGAQARDAVRLIAGDPGLTRVGALACATGLSVRTLQRLFADQVGVSPKWAIRVYRLSDAARRIADDPALGHARLASELGYSDQAHFVRDFTAVVGTSPARYAHTQTGKRWPSRQTGRPPPSIQ</sequence>
<keyword evidence="1" id="KW-0805">Transcription regulation</keyword>
<accession>A0A318LMG3</accession>
<dbReference type="PANTHER" id="PTHR46796">
    <property type="entry name" value="HTH-TYPE TRANSCRIPTIONAL ACTIVATOR RHAS-RELATED"/>
    <property type="match status" value="1"/>
</dbReference>